<dbReference type="AlphaFoldDB" id="A0AAW0TTQ9"/>
<evidence type="ECO:0000256" key="2">
    <source>
        <dbReference type="ARBA" id="ARBA00022490"/>
    </source>
</evidence>
<dbReference type="Pfam" id="PF15503">
    <property type="entry name" value="PPP1R35_C"/>
    <property type="match status" value="1"/>
</dbReference>
<feature type="domain" description="Protein phosphatase 1 regulatory subunit 35 C-terminal" evidence="6">
    <location>
        <begin position="146"/>
        <end position="274"/>
    </location>
</feature>
<comment type="similarity">
    <text evidence="4">Belongs to the PPP1R35 family.</text>
</comment>
<sequence>MSASFLRLESLPSPLFPPVETVSGCQRPSGGRYKVTRASGLCARGNRGMEVKDGERHVYANLASSTASLDSTSKTSQVHHRTVGNGPRVLVNTQMKNPACLQKKQSVNKKDSTRRQGKCIKASKAPSNLSQADTAALNTGSVYDEPEIYSTLHVATQLAQTRKIQPNVSQLLKDKLDSPSTNARLKRQPAKKVNVSKSRSVFQELVSLDVSEGALETQLRNTLNIRADAVRHSQGHQDPVPQPSDIMDPEEYVSRATITKTAANYVPSACVQPQRLTREEFCQFSKMVMDLL</sequence>
<protein>
    <recommendedName>
        <fullName evidence="6">Protein phosphatase 1 regulatory subunit 35 C-terminal domain-containing protein</fullName>
    </recommendedName>
</protein>
<evidence type="ECO:0000259" key="6">
    <source>
        <dbReference type="Pfam" id="PF15503"/>
    </source>
</evidence>
<dbReference type="Proteomes" id="UP001487740">
    <property type="component" value="Unassembled WGS sequence"/>
</dbReference>
<organism evidence="7 8">
    <name type="scientific">Scylla paramamosain</name>
    <name type="common">Mud crab</name>
    <dbReference type="NCBI Taxonomy" id="85552"/>
    <lineage>
        <taxon>Eukaryota</taxon>
        <taxon>Metazoa</taxon>
        <taxon>Ecdysozoa</taxon>
        <taxon>Arthropoda</taxon>
        <taxon>Crustacea</taxon>
        <taxon>Multicrustacea</taxon>
        <taxon>Malacostraca</taxon>
        <taxon>Eumalacostraca</taxon>
        <taxon>Eucarida</taxon>
        <taxon>Decapoda</taxon>
        <taxon>Pleocyemata</taxon>
        <taxon>Brachyura</taxon>
        <taxon>Eubrachyura</taxon>
        <taxon>Portunoidea</taxon>
        <taxon>Portunidae</taxon>
        <taxon>Portuninae</taxon>
        <taxon>Scylla</taxon>
    </lineage>
</organism>
<dbReference type="GO" id="GO:0005814">
    <property type="term" value="C:centriole"/>
    <property type="evidence" value="ECO:0007669"/>
    <property type="project" value="UniProtKB-SubCell"/>
</dbReference>
<feature type="region of interest" description="Disordered" evidence="5">
    <location>
        <begin position="103"/>
        <end position="132"/>
    </location>
</feature>
<comment type="caution">
    <text evidence="7">The sequence shown here is derived from an EMBL/GenBank/DDBJ whole genome shotgun (WGS) entry which is preliminary data.</text>
</comment>
<keyword evidence="8" id="KW-1185">Reference proteome</keyword>
<evidence type="ECO:0000256" key="4">
    <source>
        <dbReference type="ARBA" id="ARBA00029452"/>
    </source>
</evidence>
<accession>A0AAW0TTQ9</accession>
<evidence type="ECO:0000256" key="3">
    <source>
        <dbReference type="ARBA" id="ARBA00023212"/>
    </source>
</evidence>
<gene>
    <name evidence="7" type="ORF">O3P69_016921</name>
</gene>
<dbReference type="EMBL" id="JARAKH010000024">
    <property type="protein sequence ID" value="KAK8390875.1"/>
    <property type="molecule type" value="Genomic_DNA"/>
</dbReference>
<evidence type="ECO:0000256" key="5">
    <source>
        <dbReference type="SAM" id="MobiDB-lite"/>
    </source>
</evidence>
<comment type="subcellular location">
    <subcellularLocation>
        <location evidence="1">Cytoplasm</location>
        <location evidence="1">Cytoskeleton</location>
        <location evidence="1">Microtubule organizing center</location>
        <location evidence="1">Centrosome</location>
        <location evidence="1">Centriole</location>
    </subcellularLocation>
</comment>
<name>A0AAW0TTQ9_SCYPA</name>
<reference evidence="7 8" key="1">
    <citation type="submission" date="2023-03" db="EMBL/GenBank/DDBJ databases">
        <title>High-quality genome of Scylla paramamosain provides insights in environmental adaptation.</title>
        <authorList>
            <person name="Zhang L."/>
        </authorList>
    </citation>
    <scope>NUCLEOTIDE SEQUENCE [LARGE SCALE GENOMIC DNA]</scope>
    <source>
        <strain evidence="7">LZ_2023a</strain>
        <tissue evidence="7">Muscle</tissue>
    </source>
</reference>
<dbReference type="InterPro" id="IPR029135">
    <property type="entry name" value="PPP1R35_C"/>
</dbReference>
<proteinExistence type="inferred from homology"/>
<keyword evidence="2" id="KW-0963">Cytoplasm</keyword>
<evidence type="ECO:0000256" key="1">
    <source>
        <dbReference type="ARBA" id="ARBA00004114"/>
    </source>
</evidence>
<evidence type="ECO:0000313" key="8">
    <source>
        <dbReference type="Proteomes" id="UP001487740"/>
    </source>
</evidence>
<evidence type="ECO:0000313" key="7">
    <source>
        <dbReference type="EMBL" id="KAK8390875.1"/>
    </source>
</evidence>
<keyword evidence="3" id="KW-0206">Cytoskeleton</keyword>